<keyword evidence="2" id="KW-0255">Endonuclease</keyword>
<gene>
    <name evidence="2" type="ORF">J9253_16140</name>
</gene>
<sequence length="1067" mass="121622">MSNSGEKAFQNDILQALLANGWKPGKSAAYDRERALYPEDLLGFVQESQPEQWAKFVKLNPKDPDTAFLNAVEKQLTKAAPNATHKDLRRYGTLGVLRNELKLPGARFRLCQFMPDHTLNDTTLNRYQQNRLRVVDELVYSPHGYKGRFDFGLFINGIPVATIEMKSVFKQPLDYALRQYQQDRPPIDPKTKKPEPLLTFKRGALVHFVVHQYEVKMTTRLQGANTYFLPFNQGTQDGGAGNDVPENGDYTTAYLWQEILLPANFLKIIGRYLHLKVEDAEDWQGRRYTKESMIFPRYHQWKVVERLTHEARTHGAGQRYLIQHSAGSGKSNSIAWVAHQLATLYDAKGDKQFQSVIVVTDRTVLDDQLQDTIYQFEHAEGVVGRINRKEGQGSKSAKLADALETTQPIIIVTIQTFPFVLDEIRSRATLKTRRYAIIADEAHSSQTQGTAHKLREVLLSEALEEDNTLSTEDVMNLSLEARYGIENLSYFAFTATPKPKTLEIFGTCPKPDEPASDDNKPAAFDTYTMRQAIEEGFILDVLKNYTNYDNAQKLAHLQANDPDEVDKKQAMKEGREWVNLHPTNITQKVKVIVEHFKTNVMHLLDGQAKAMLVTSSRKSAVRFKLAFDRYVQAKGYDKLHAMVAFSGEVNDPPSGDQAFTEINMNPLLRGRDMREAFDKADYQVMIVANKFQTGFDQPKLCAMYVDKKLGDIDCVQTLSRLNRTYPGKRAENVYVLDFVNDPEDILTAFRQYYKTAELAGVSDPKVVTELFSKLRHDNSLIRWSEVETFVVAWCDRTEKGSKKLSNACKPAVERWLAQYRSARAAQKEAENILKHAKASGNSILIGNAERSVKQCRLETSHLENFKSNLGKYVRAYEFLSQIIDYDDMELEKFMLYARHLQNLLTLDNADREVIDWTDVAMSHYRLSEISRQHLNLASEGQGDYDVKLRPMTESGSAGVRDKETELLTETVERLNLMFGAGKLSDKDLLNYANAIKDKLLENERIMDQVRNNPADRVMLGDFPKAVDAAVIDAGNVHQEMMMTYLKNPATREQFMRFLLDQFPPPTP</sequence>
<evidence type="ECO:0000313" key="3">
    <source>
        <dbReference type="Proteomes" id="UP000672039"/>
    </source>
</evidence>
<dbReference type="InterPro" id="IPR007409">
    <property type="entry name" value="Restrct_endonuc_type1_HsdR_N"/>
</dbReference>
<keyword evidence="2" id="KW-0540">Nuclease</keyword>
<dbReference type="InterPro" id="IPR027417">
    <property type="entry name" value="P-loop_NTPase"/>
</dbReference>
<dbReference type="PROSITE" id="PS51192">
    <property type="entry name" value="HELICASE_ATP_BIND_1"/>
    <property type="match status" value="1"/>
</dbReference>
<name>A0ABX7WTG9_9GAMM</name>
<dbReference type="Pfam" id="PF04313">
    <property type="entry name" value="HSDR_N"/>
    <property type="match status" value="1"/>
</dbReference>
<protein>
    <submittedName>
        <fullName evidence="2">Type I restriction endonuclease subunit R</fullName>
    </submittedName>
</protein>
<dbReference type="PANTHER" id="PTHR42927">
    <property type="entry name" value="HELICASE SUPERFAMILY 1 AND 2 DOMAIN-CONTAINING PROTEIN"/>
    <property type="match status" value="1"/>
</dbReference>
<accession>A0ABX7WTG9</accession>
<dbReference type="InterPro" id="IPR014001">
    <property type="entry name" value="Helicase_ATP-bd"/>
</dbReference>
<dbReference type="SMART" id="SM00487">
    <property type="entry name" value="DEXDc"/>
    <property type="match status" value="1"/>
</dbReference>
<dbReference type="CDD" id="cd22332">
    <property type="entry name" value="HsdR_N"/>
    <property type="match status" value="1"/>
</dbReference>
<dbReference type="Pfam" id="PF22679">
    <property type="entry name" value="T1R_D3-like"/>
    <property type="match status" value="1"/>
</dbReference>
<keyword evidence="3" id="KW-1185">Reference proteome</keyword>
<keyword evidence="2" id="KW-0378">Hydrolase</keyword>
<evidence type="ECO:0000259" key="1">
    <source>
        <dbReference type="PROSITE" id="PS51192"/>
    </source>
</evidence>
<dbReference type="InterPro" id="IPR055180">
    <property type="entry name" value="HsdR_RecA-like_helicase_dom_2"/>
</dbReference>
<dbReference type="Pfam" id="PF18766">
    <property type="entry name" value="SWI2_SNF2"/>
    <property type="match status" value="1"/>
</dbReference>
<proteinExistence type="predicted"/>
<dbReference type="Proteomes" id="UP000672039">
    <property type="component" value="Chromosome"/>
</dbReference>
<dbReference type="RefSeq" id="WP_210221925.1">
    <property type="nucleotide sequence ID" value="NZ_CP072801.1"/>
</dbReference>
<dbReference type="Gene3D" id="3.40.50.300">
    <property type="entry name" value="P-loop containing nucleotide triphosphate hydrolases"/>
    <property type="match status" value="2"/>
</dbReference>
<dbReference type="InterPro" id="IPR040980">
    <property type="entry name" value="SWI2_SNF2"/>
</dbReference>
<dbReference type="GO" id="GO:0004519">
    <property type="term" value="F:endonuclease activity"/>
    <property type="evidence" value="ECO:0007669"/>
    <property type="project" value="UniProtKB-KW"/>
</dbReference>
<reference evidence="2 3" key="1">
    <citation type="submission" date="2021-04" db="EMBL/GenBank/DDBJ databases">
        <title>Genomics, taxonomy and metabolism of representatives of sulfur bacteria of the genus Thiothrix: Thiothrix fructosivorans QT, Thiothrix unzii A1T and three new species, Thiothrix subterranea sp. nov., Thiothrix litoralis sp. nov. and 'Candidatus Thiothrix anitrata' sp. nov.</title>
        <authorList>
            <person name="Ravin N.V."/>
            <person name="Smolyakov D."/>
            <person name="Rudenko T.S."/>
            <person name="Mardanov A.V."/>
            <person name="Beletsky A.V."/>
            <person name="Markov N.D."/>
            <person name="Fomenkov A.I."/>
            <person name="Roberts R.J."/>
            <person name="Karnachuk O.V."/>
            <person name="Novikov A."/>
            <person name="Grabovich M.Y."/>
        </authorList>
    </citation>
    <scope>NUCLEOTIDE SEQUENCE [LARGE SCALE GENOMIC DNA]</scope>
    <source>
        <strain evidence="2 3">AS</strain>
    </source>
</reference>
<dbReference type="EMBL" id="CP072801">
    <property type="protein sequence ID" value="QTR45518.1"/>
    <property type="molecule type" value="Genomic_DNA"/>
</dbReference>
<dbReference type="Gene3D" id="3.90.1570.50">
    <property type="match status" value="1"/>
</dbReference>
<dbReference type="SUPFAM" id="SSF52540">
    <property type="entry name" value="P-loop containing nucleoside triphosphate hydrolases"/>
    <property type="match status" value="1"/>
</dbReference>
<feature type="domain" description="Helicase ATP-binding" evidence="1">
    <location>
        <begin position="311"/>
        <end position="515"/>
    </location>
</feature>
<organism evidence="2 3">
    <name type="scientific">Thiothrix litoralis</name>
    <dbReference type="NCBI Taxonomy" id="2891210"/>
    <lineage>
        <taxon>Bacteria</taxon>
        <taxon>Pseudomonadati</taxon>
        <taxon>Pseudomonadota</taxon>
        <taxon>Gammaproteobacteria</taxon>
        <taxon>Thiotrichales</taxon>
        <taxon>Thiotrichaceae</taxon>
        <taxon>Thiothrix</taxon>
    </lineage>
</organism>
<dbReference type="PANTHER" id="PTHR42927:SF1">
    <property type="entry name" value="HELICASE SUPERFAMILY 1 AND 2 DOMAIN-CONTAINING PROTEIN"/>
    <property type="match status" value="1"/>
</dbReference>
<evidence type="ECO:0000313" key="2">
    <source>
        <dbReference type="EMBL" id="QTR45518.1"/>
    </source>
</evidence>